<keyword evidence="2" id="KW-1185">Reference proteome</keyword>
<organism evidence="1 2">
    <name type="scientific">Metamycoplasma hyosynoviae</name>
    <dbReference type="NCBI Taxonomy" id="29559"/>
    <lineage>
        <taxon>Bacteria</taxon>
        <taxon>Bacillati</taxon>
        <taxon>Mycoplasmatota</taxon>
        <taxon>Mycoplasmoidales</taxon>
        <taxon>Metamycoplasmataceae</taxon>
        <taxon>Metamycoplasma</taxon>
    </lineage>
</organism>
<reference evidence="1 2" key="1">
    <citation type="submission" date="2014-06" db="EMBL/GenBank/DDBJ databases">
        <title>The Whole Genome Sequence of Mycoplasma hyosynoviae strain ATCC 27095.</title>
        <authorList>
            <person name="Calcutt M.J."/>
            <person name="Foecking M.F."/>
        </authorList>
    </citation>
    <scope>NUCLEOTIDE SEQUENCE [LARGE SCALE GENOMIC DNA]</scope>
    <source>
        <strain evidence="1 2">M60</strain>
    </source>
</reference>
<dbReference type="RefSeq" id="WP_119863924.1">
    <property type="nucleotide sequence ID" value="NZ_CP008748.1"/>
</dbReference>
<dbReference type="AlphaFoldDB" id="A0A4P1QGR6"/>
<name>A0A4P1QGR6_9BACT</name>
<evidence type="ECO:0000313" key="2">
    <source>
        <dbReference type="Proteomes" id="UP000264882"/>
    </source>
</evidence>
<sequence>MLSVYNDPNEIVNYRLIQQNFNSNFVNQVPEELLPWKGWRYSEGNIWRVTNSEKYLSRKYPVFINIKRNFTDNSAIFTIRWHKAEKNGEYFGYNRTCLWHLDRKTFKNVGNGFYEVSFYADDKGRKINFDDLESIEFIDLETRGKRNTEFAHHWITIKNMKLSPETKNPQNFDGKNNKMRFIYEIDYTIGANVKKGSFINNKDCSVKYLEVDTKFNDLSNIKGSKKIAEIKYQNLTTKDKKPLQMEQKFMNLFTLNSLNVELNSKKHYLEYKTNVKKSDNHWDVEIYNDITHELDKKTKNWIAAENGHEKGFLLPLNFSGEVKHFYHFNTKFHWSNYHEYSQQIEEKILDFTKGKIKLYMDNKEINWQALELNQEVNWKFISLG</sequence>
<protein>
    <submittedName>
        <fullName evidence="1">Uncharacterized protein</fullName>
    </submittedName>
</protein>
<evidence type="ECO:0000313" key="1">
    <source>
        <dbReference type="EMBL" id="ASI54059.1"/>
    </source>
</evidence>
<proteinExistence type="predicted"/>
<dbReference type="KEGG" id="mhyv:MHSN_02630"/>
<gene>
    <name evidence="1" type="ORF">MHSN_02630</name>
</gene>
<accession>A0A4P1QGR6</accession>
<dbReference type="NCBIfam" id="NF045960">
    <property type="entry name" value="MHO_1580_fam"/>
    <property type="match status" value="1"/>
</dbReference>
<dbReference type="EMBL" id="CP008748">
    <property type="protein sequence ID" value="ASI54059.1"/>
    <property type="molecule type" value="Genomic_DNA"/>
</dbReference>
<dbReference type="Proteomes" id="UP000264882">
    <property type="component" value="Chromosome"/>
</dbReference>